<name>A0ABR1LVR2_9PEZI</name>
<dbReference type="RefSeq" id="XP_066656546.1">
    <property type="nucleotide sequence ID" value="XM_066794990.1"/>
</dbReference>
<feature type="region of interest" description="Disordered" evidence="1">
    <location>
        <begin position="70"/>
        <end position="89"/>
    </location>
</feature>
<evidence type="ECO:0000313" key="3">
    <source>
        <dbReference type="Proteomes" id="UP001360953"/>
    </source>
</evidence>
<evidence type="ECO:0000313" key="2">
    <source>
        <dbReference type="EMBL" id="KAK7539275.1"/>
    </source>
</evidence>
<gene>
    <name evidence="2" type="ORF">J3D65DRAFT_274462</name>
</gene>
<reference evidence="2 3" key="1">
    <citation type="submission" date="2024-04" db="EMBL/GenBank/DDBJ databases">
        <title>Phyllosticta paracitricarpa is synonymous to the EU quarantine fungus P. citricarpa based on phylogenomic analyses.</title>
        <authorList>
            <consortium name="Lawrence Berkeley National Laboratory"/>
            <person name="Van ingen-buijs V.A."/>
            <person name="Van westerhoven A.C."/>
            <person name="Haridas S."/>
            <person name="Skiadas P."/>
            <person name="Martin F."/>
            <person name="Groenewald J.Z."/>
            <person name="Crous P.W."/>
            <person name="Seidl M.F."/>
        </authorList>
    </citation>
    <scope>NUCLEOTIDE SEQUENCE [LARGE SCALE GENOMIC DNA]</scope>
    <source>
        <strain evidence="2 3">CPC 17464</strain>
    </source>
</reference>
<protein>
    <submittedName>
        <fullName evidence="2">Uncharacterized protein</fullName>
    </submittedName>
</protein>
<dbReference type="EMBL" id="JBBPEH010000004">
    <property type="protein sequence ID" value="KAK7539275.1"/>
    <property type="molecule type" value="Genomic_DNA"/>
</dbReference>
<evidence type="ECO:0000256" key="1">
    <source>
        <dbReference type="SAM" id="MobiDB-lite"/>
    </source>
</evidence>
<dbReference type="Proteomes" id="UP001360953">
    <property type="component" value="Unassembled WGS sequence"/>
</dbReference>
<feature type="compositionally biased region" description="Pro residues" evidence="1">
    <location>
        <begin position="70"/>
        <end position="85"/>
    </location>
</feature>
<sequence length="172" mass="18718">MLPATPHALAFRTTFATRCCSLTAVAPLLFLFPTRPLVPERLAENYQNARPKPRASLGGLCLVARSLPPPHSPPPSPHLKAPPPQTTASRRKARLVKYLHHEQTGGHDGWWPDGSLHCLSARRRPFISSTPPLDSTLLSPPLPISQCGVPVRGLAVCLPSAVSRTCRGPRLW</sequence>
<accession>A0ABR1LVR2</accession>
<keyword evidence="3" id="KW-1185">Reference proteome</keyword>
<proteinExistence type="predicted"/>
<dbReference type="GeneID" id="92027896"/>
<organism evidence="2 3">
    <name type="scientific">Phyllosticta citribraziliensis</name>
    <dbReference type="NCBI Taxonomy" id="989973"/>
    <lineage>
        <taxon>Eukaryota</taxon>
        <taxon>Fungi</taxon>
        <taxon>Dikarya</taxon>
        <taxon>Ascomycota</taxon>
        <taxon>Pezizomycotina</taxon>
        <taxon>Dothideomycetes</taxon>
        <taxon>Dothideomycetes incertae sedis</taxon>
        <taxon>Botryosphaeriales</taxon>
        <taxon>Phyllostictaceae</taxon>
        <taxon>Phyllosticta</taxon>
    </lineage>
</organism>
<comment type="caution">
    <text evidence="2">The sequence shown here is derived from an EMBL/GenBank/DDBJ whole genome shotgun (WGS) entry which is preliminary data.</text>
</comment>